<sequence length="123" mass="13113">MGLPALFVSAVVSACSCDVCHGYALFISGESNCNVIGEKNFPAKNGAGTVPPPQDGEYTVDDLKTALEESERSLHDAVFIARQVWEKDCDAVKFDIDDLVQIESALQEICNITAGIDSGDDGE</sequence>
<proteinExistence type="predicted"/>
<dbReference type="EMBL" id="ACWG01000013">
    <property type="protein sequence ID" value="EFV30631.1"/>
    <property type="molecule type" value="Genomic_DNA"/>
</dbReference>
<organism evidence="1 2">
    <name type="scientific">Bacteroides eggerthii 1_2_48FAA</name>
    <dbReference type="NCBI Taxonomy" id="665953"/>
    <lineage>
        <taxon>Bacteria</taxon>
        <taxon>Pseudomonadati</taxon>
        <taxon>Bacteroidota</taxon>
        <taxon>Bacteroidia</taxon>
        <taxon>Bacteroidales</taxon>
        <taxon>Bacteroidaceae</taxon>
        <taxon>Bacteroides</taxon>
    </lineage>
</organism>
<gene>
    <name evidence="1" type="ORF">HMPREF1016_01291</name>
</gene>
<accession>E5WX57</accession>
<name>E5WX57_9BACE</name>
<evidence type="ECO:0000313" key="2">
    <source>
        <dbReference type="Proteomes" id="UP000003246"/>
    </source>
</evidence>
<dbReference type="HOGENOM" id="CLU_163840_0_0_10"/>
<dbReference type="AlphaFoldDB" id="E5WX57"/>
<reference evidence="1 2" key="1">
    <citation type="submission" date="2010-10" db="EMBL/GenBank/DDBJ databases">
        <title>The Genome Sequence of Bacteroides eggerthii strain 1_2_48FAA.</title>
        <authorList>
            <consortium name="The Broad Institute Genome Sequencing Platform"/>
            <person name="Ward D."/>
            <person name="Earl A."/>
            <person name="Feldgarden M."/>
            <person name="Young S.K."/>
            <person name="Gargeya S."/>
            <person name="Zeng Q."/>
            <person name="Alvarado L."/>
            <person name="Berlin A."/>
            <person name="Bochicchio J."/>
            <person name="Chapman S.B."/>
            <person name="Chen Z."/>
            <person name="Freedman E."/>
            <person name="Gellesch M."/>
            <person name="Goldberg J."/>
            <person name="Griggs A."/>
            <person name="Gujja S."/>
            <person name="Heilman E."/>
            <person name="Heiman D."/>
            <person name="Howarth C."/>
            <person name="Mehta T."/>
            <person name="Neiman D."/>
            <person name="Pearson M."/>
            <person name="Roberts A."/>
            <person name="Saif S."/>
            <person name="Shea T."/>
            <person name="Shenoy N."/>
            <person name="Sisk P."/>
            <person name="Stolte C."/>
            <person name="Sykes S."/>
            <person name="White J."/>
            <person name="Yandava C."/>
            <person name="Allen-Vercoe E."/>
            <person name="Ambrose C."/>
            <person name="Strauss J."/>
            <person name="Daigneault M."/>
            <person name="Haas B."/>
            <person name="Nusbaum C."/>
            <person name="Birren B."/>
        </authorList>
    </citation>
    <scope>NUCLEOTIDE SEQUENCE [LARGE SCALE GENOMIC DNA]</scope>
    <source>
        <strain evidence="1 2">1_2_48FAA</strain>
    </source>
</reference>
<comment type="caution">
    <text evidence="1">The sequence shown here is derived from an EMBL/GenBank/DDBJ whole genome shotgun (WGS) entry which is preliminary data.</text>
</comment>
<evidence type="ECO:0000313" key="1">
    <source>
        <dbReference type="EMBL" id="EFV30631.1"/>
    </source>
</evidence>
<protein>
    <submittedName>
        <fullName evidence="1">Uncharacterized protein</fullName>
    </submittedName>
</protein>
<dbReference type="Proteomes" id="UP000003246">
    <property type="component" value="Unassembled WGS sequence"/>
</dbReference>